<sequence length="172" mass="19326">MWDTLRQIVRSTPRDSRHRGRRYEEVGRETVGDTRGAIGETRGRSTERARGEARRETVGDSRGAIGETRGGTTGRARREALRPNMEQASRVGHIGQYEYRYRGPAPSNSHTQPISSSDSSWNTLRPRHSLHQVLPTPTPSYSPPPPSYSPPPSLLHAFSNLRYTLRGFLSSF</sequence>
<proteinExistence type="predicted"/>
<keyword evidence="3" id="KW-1185">Reference proteome</keyword>
<feature type="region of interest" description="Disordered" evidence="1">
    <location>
        <begin position="1"/>
        <end position="123"/>
    </location>
</feature>
<accession>A0ABQ7IEA7</accession>
<dbReference type="EMBL" id="RCSX01000022">
    <property type="protein sequence ID" value="KAF7921624.1"/>
    <property type="molecule type" value="Genomic_DNA"/>
</dbReference>
<feature type="compositionally biased region" description="Basic and acidic residues" evidence="1">
    <location>
        <begin position="22"/>
        <end position="32"/>
    </location>
</feature>
<dbReference type="Proteomes" id="UP000783213">
    <property type="component" value="Unassembled WGS sequence"/>
</dbReference>
<reference evidence="2 3" key="1">
    <citation type="journal article" date="2020" name="Genome Biol. Evol.">
        <title>Comparative genomics of Sclerotiniaceae.</title>
        <authorList>
            <person name="Valero Jimenez C.A."/>
            <person name="Steentjes M."/>
            <person name="Scholten O.E."/>
            <person name="Van Kan J.A.L."/>
        </authorList>
    </citation>
    <scope>NUCLEOTIDE SEQUENCE [LARGE SCALE GENOMIC DNA]</scope>
    <source>
        <strain evidence="2 3">B1</strain>
    </source>
</reference>
<feature type="compositionally biased region" description="Basic and acidic residues" evidence="1">
    <location>
        <begin position="41"/>
        <end position="59"/>
    </location>
</feature>
<gene>
    <name evidence="2" type="ORF">EAE98_008471</name>
</gene>
<evidence type="ECO:0000313" key="2">
    <source>
        <dbReference type="EMBL" id="KAF7921624.1"/>
    </source>
</evidence>
<evidence type="ECO:0000256" key="1">
    <source>
        <dbReference type="SAM" id="MobiDB-lite"/>
    </source>
</evidence>
<evidence type="ECO:0000313" key="3">
    <source>
        <dbReference type="Proteomes" id="UP000783213"/>
    </source>
</evidence>
<feature type="compositionally biased region" description="Pro residues" evidence="1">
    <location>
        <begin position="136"/>
        <end position="150"/>
    </location>
</feature>
<feature type="compositionally biased region" description="Polar residues" evidence="1">
    <location>
        <begin position="106"/>
        <end position="123"/>
    </location>
</feature>
<protein>
    <submittedName>
        <fullName evidence="2">Uncharacterized protein</fullName>
    </submittedName>
</protein>
<feature type="region of interest" description="Disordered" evidence="1">
    <location>
        <begin position="131"/>
        <end position="150"/>
    </location>
</feature>
<comment type="caution">
    <text evidence="2">The sequence shown here is derived from an EMBL/GenBank/DDBJ whole genome shotgun (WGS) entry which is preliminary data.</text>
</comment>
<dbReference type="GeneID" id="62235244"/>
<organism evidence="2 3">
    <name type="scientific">Botrytis deweyae</name>
    <dbReference type="NCBI Taxonomy" id="2478750"/>
    <lineage>
        <taxon>Eukaryota</taxon>
        <taxon>Fungi</taxon>
        <taxon>Dikarya</taxon>
        <taxon>Ascomycota</taxon>
        <taxon>Pezizomycotina</taxon>
        <taxon>Leotiomycetes</taxon>
        <taxon>Helotiales</taxon>
        <taxon>Sclerotiniaceae</taxon>
        <taxon>Botrytis</taxon>
    </lineage>
</organism>
<dbReference type="RefSeq" id="XP_038807553.1">
    <property type="nucleotide sequence ID" value="XM_038956094.1"/>
</dbReference>
<name>A0ABQ7IEA7_9HELO</name>